<dbReference type="SMART" id="SM00448">
    <property type="entry name" value="REC"/>
    <property type="match status" value="2"/>
</dbReference>
<dbReference type="InterPro" id="IPR001789">
    <property type="entry name" value="Sig_transdc_resp-reg_receiver"/>
</dbReference>
<feature type="modified residue" description="4-aspartylphosphate" evidence="2">
    <location>
        <position position="52"/>
    </location>
</feature>
<feature type="domain" description="Response regulatory" evidence="3">
    <location>
        <begin position="3"/>
        <end position="119"/>
    </location>
</feature>
<organism evidence="4 5">
    <name type="scientific">Aquincola agrisoli</name>
    <dbReference type="NCBI Taxonomy" id="3119538"/>
    <lineage>
        <taxon>Bacteria</taxon>
        <taxon>Pseudomonadati</taxon>
        <taxon>Pseudomonadota</taxon>
        <taxon>Betaproteobacteria</taxon>
        <taxon>Burkholderiales</taxon>
        <taxon>Sphaerotilaceae</taxon>
        <taxon>Aquincola</taxon>
    </lineage>
</organism>
<dbReference type="InterPro" id="IPR011006">
    <property type="entry name" value="CheY-like_superfamily"/>
</dbReference>
<dbReference type="Proteomes" id="UP001336250">
    <property type="component" value="Unassembled WGS sequence"/>
</dbReference>
<dbReference type="EMBL" id="JAZIBG010000017">
    <property type="protein sequence ID" value="MEF7613367.1"/>
    <property type="molecule type" value="Genomic_DNA"/>
</dbReference>
<dbReference type="PANTHER" id="PTHR44591:SF3">
    <property type="entry name" value="RESPONSE REGULATORY DOMAIN-CONTAINING PROTEIN"/>
    <property type="match status" value="1"/>
</dbReference>
<evidence type="ECO:0000256" key="1">
    <source>
        <dbReference type="ARBA" id="ARBA00022553"/>
    </source>
</evidence>
<feature type="modified residue" description="4-aspartylphosphate" evidence="2">
    <location>
        <position position="179"/>
    </location>
</feature>
<dbReference type="Pfam" id="PF00072">
    <property type="entry name" value="Response_reg"/>
    <property type="match status" value="2"/>
</dbReference>
<dbReference type="SUPFAM" id="SSF52172">
    <property type="entry name" value="CheY-like"/>
    <property type="match status" value="2"/>
</dbReference>
<name>A0AAW9QDI8_9BURK</name>
<dbReference type="GO" id="GO:0000160">
    <property type="term" value="P:phosphorelay signal transduction system"/>
    <property type="evidence" value="ECO:0007669"/>
    <property type="project" value="InterPro"/>
</dbReference>
<gene>
    <name evidence="4" type="ORF">V4F39_05535</name>
</gene>
<dbReference type="PANTHER" id="PTHR44591">
    <property type="entry name" value="STRESS RESPONSE REGULATOR PROTEIN 1"/>
    <property type="match status" value="1"/>
</dbReference>
<feature type="domain" description="Response regulatory" evidence="3">
    <location>
        <begin position="130"/>
        <end position="247"/>
    </location>
</feature>
<keyword evidence="1 2" id="KW-0597">Phosphoprotein</keyword>
<comment type="caution">
    <text evidence="4">The sequence shown here is derived from an EMBL/GenBank/DDBJ whole genome shotgun (WGS) entry which is preliminary data.</text>
</comment>
<accession>A0AAW9QDI8</accession>
<evidence type="ECO:0000313" key="4">
    <source>
        <dbReference type="EMBL" id="MEF7613367.1"/>
    </source>
</evidence>
<dbReference type="PROSITE" id="PS50110">
    <property type="entry name" value="RESPONSE_REGULATORY"/>
    <property type="match status" value="2"/>
</dbReference>
<protein>
    <submittedName>
        <fullName evidence="4">Response regulator</fullName>
    </submittedName>
</protein>
<evidence type="ECO:0000259" key="3">
    <source>
        <dbReference type="PROSITE" id="PS50110"/>
    </source>
</evidence>
<reference evidence="4 5" key="1">
    <citation type="submission" date="2024-02" db="EMBL/GenBank/DDBJ databases">
        <title>Genome sequence of Aquincola sp. MAHUQ-54.</title>
        <authorList>
            <person name="Huq M.A."/>
        </authorList>
    </citation>
    <scope>NUCLEOTIDE SEQUENCE [LARGE SCALE GENOMIC DNA]</scope>
    <source>
        <strain evidence="4 5">MAHUQ-54</strain>
    </source>
</reference>
<sequence length="250" mass="26965">MARILVIEDHAVNLALMTYLLKAFKHEVLSAADGEQGVAIACEQVPDLVICDIELPGMSGIDVAQALRADARTAEVPLLAVTASAMRGDRERLLAVGFDGYASKPIDPKAFPTWIEGYLRPAAGRSVAPLLLVVDDVASNLLFKRSCLVPLGFRVLTASRPDEALAMARYNRPDLIISDVGMPQGDGFAFIAQVKAVPALRDVPFIFITSTHRDAASERRALALGAHRYLTRPIAPELLVAEVRACLPMP</sequence>
<keyword evidence="5" id="KW-1185">Reference proteome</keyword>
<dbReference type="AlphaFoldDB" id="A0AAW9QDI8"/>
<dbReference type="RefSeq" id="WP_332288307.1">
    <property type="nucleotide sequence ID" value="NZ_JAZIBG010000017.1"/>
</dbReference>
<proteinExistence type="predicted"/>
<evidence type="ECO:0000256" key="2">
    <source>
        <dbReference type="PROSITE-ProRule" id="PRU00169"/>
    </source>
</evidence>
<dbReference type="Gene3D" id="3.40.50.2300">
    <property type="match status" value="2"/>
</dbReference>
<evidence type="ECO:0000313" key="5">
    <source>
        <dbReference type="Proteomes" id="UP001336250"/>
    </source>
</evidence>
<dbReference type="InterPro" id="IPR050595">
    <property type="entry name" value="Bact_response_regulator"/>
</dbReference>